<organism evidence="2 3">
    <name type="scientific">Platysternon megacephalum</name>
    <name type="common">big-headed turtle</name>
    <dbReference type="NCBI Taxonomy" id="55544"/>
    <lineage>
        <taxon>Eukaryota</taxon>
        <taxon>Metazoa</taxon>
        <taxon>Chordata</taxon>
        <taxon>Craniata</taxon>
        <taxon>Vertebrata</taxon>
        <taxon>Euteleostomi</taxon>
        <taxon>Archelosauria</taxon>
        <taxon>Testudinata</taxon>
        <taxon>Testudines</taxon>
        <taxon>Cryptodira</taxon>
        <taxon>Durocryptodira</taxon>
        <taxon>Testudinoidea</taxon>
        <taxon>Platysternidae</taxon>
        <taxon>Platysternon</taxon>
    </lineage>
</organism>
<reference evidence="2 3" key="1">
    <citation type="submission" date="2019-04" db="EMBL/GenBank/DDBJ databases">
        <title>Draft genome of the big-headed turtle Platysternon megacephalum.</title>
        <authorList>
            <person name="Gong S."/>
        </authorList>
    </citation>
    <scope>NUCLEOTIDE SEQUENCE [LARGE SCALE GENOMIC DNA]</scope>
    <source>
        <strain evidence="2">DO16091913</strain>
        <tissue evidence="2">Muscle</tissue>
    </source>
</reference>
<feature type="compositionally biased region" description="Polar residues" evidence="1">
    <location>
        <begin position="98"/>
        <end position="112"/>
    </location>
</feature>
<feature type="compositionally biased region" description="Polar residues" evidence="1">
    <location>
        <begin position="19"/>
        <end position="32"/>
    </location>
</feature>
<reference evidence="2 3" key="2">
    <citation type="submission" date="2019-04" db="EMBL/GenBank/DDBJ databases">
        <title>The genome sequence of big-headed turtle.</title>
        <authorList>
            <person name="Gong S."/>
        </authorList>
    </citation>
    <scope>NUCLEOTIDE SEQUENCE [LARGE SCALE GENOMIC DNA]</scope>
    <source>
        <strain evidence="2">DO16091913</strain>
        <tissue evidence="2">Muscle</tissue>
    </source>
</reference>
<feature type="compositionally biased region" description="Basic and acidic residues" evidence="1">
    <location>
        <begin position="49"/>
        <end position="58"/>
    </location>
</feature>
<keyword evidence="3" id="KW-1185">Reference proteome</keyword>
<evidence type="ECO:0000313" key="2">
    <source>
        <dbReference type="EMBL" id="TFK01960.1"/>
    </source>
</evidence>
<comment type="caution">
    <text evidence="2">The sequence shown here is derived from an EMBL/GenBank/DDBJ whole genome shotgun (WGS) entry which is preliminary data.</text>
</comment>
<name>A0A4D9E4P2_9SAUR</name>
<feature type="region of interest" description="Disordered" evidence="1">
    <location>
        <begin position="1"/>
        <end position="69"/>
    </location>
</feature>
<accession>A0A4D9E4P2</accession>
<dbReference type="AlphaFoldDB" id="A0A4D9E4P2"/>
<dbReference type="Proteomes" id="UP000297703">
    <property type="component" value="Unassembled WGS sequence"/>
</dbReference>
<gene>
    <name evidence="2" type="ORF">DR999_PMT15722</name>
</gene>
<feature type="compositionally biased region" description="Low complexity" evidence="1">
    <location>
        <begin position="33"/>
        <end position="44"/>
    </location>
</feature>
<dbReference type="EMBL" id="QXTE01000203">
    <property type="protein sequence ID" value="TFK01960.1"/>
    <property type="molecule type" value="Genomic_DNA"/>
</dbReference>
<feature type="region of interest" description="Disordered" evidence="1">
    <location>
        <begin position="92"/>
        <end position="112"/>
    </location>
</feature>
<evidence type="ECO:0000313" key="3">
    <source>
        <dbReference type="Proteomes" id="UP000297703"/>
    </source>
</evidence>
<sequence>MQNGSTLQRGLGGGGSDPRCTSQMYSSTTPCRSATEGSAGAAATVKEPLTPKEGREKPLFGGDVSPASWDPERLCWWEQHYWKLPMDSARTVPMAQDGGQTAGLSSPLKASN</sequence>
<protein>
    <submittedName>
        <fullName evidence="2">Voltage-dependent L-type calcium channel subunit alpha-1S</fullName>
    </submittedName>
</protein>
<evidence type="ECO:0000256" key="1">
    <source>
        <dbReference type="SAM" id="MobiDB-lite"/>
    </source>
</evidence>
<proteinExistence type="predicted"/>